<dbReference type="PANTHER" id="PTHR46300">
    <property type="entry name" value="P450, PUTATIVE (EUROFUNG)-RELATED-RELATED"/>
    <property type="match status" value="1"/>
</dbReference>
<dbReference type="GO" id="GO:0020037">
    <property type="term" value="F:heme binding"/>
    <property type="evidence" value="ECO:0007669"/>
    <property type="project" value="InterPro"/>
</dbReference>
<dbReference type="InterPro" id="IPR017972">
    <property type="entry name" value="Cyt_P450_CS"/>
</dbReference>
<dbReference type="Pfam" id="PF00067">
    <property type="entry name" value="p450"/>
    <property type="match status" value="1"/>
</dbReference>
<dbReference type="GO" id="GO:0004497">
    <property type="term" value="F:monooxygenase activity"/>
    <property type="evidence" value="ECO:0007669"/>
    <property type="project" value="UniProtKB-KW"/>
</dbReference>
<organism evidence="11 12">
    <name type="scientific">Coprinopsis cinerea (strain Okayama-7 / 130 / ATCC MYA-4618 / FGSC 9003)</name>
    <name type="common">Inky cap fungus</name>
    <name type="synonym">Hormographiella aspergillata</name>
    <dbReference type="NCBI Taxonomy" id="240176"/>
    <lineage>
        <taxon>Eukaryota</taxon>
        <taxon>Fungi</taxon>
        <taxon>Dikarya</taxon>
        <taxon>Basidiomycota</taxon>
        <taxon>Agaricomycotina</taxon>
        <taxon>Agaricomycetes</taxon>
        <taxon>Agaricomycetidae</taxon>
        <taxon>Agaricales</taxon>
        <taxon>Agaricineae</taxon>
        <taxon>Psathyrellaceae</taxon>
        <taxon>Coprinopsis</taxon>
    </lineage>
</organism>
<dbReference type="InterPro" id="IPR036396">
    <property type="entry name" value="Cyt_P450_sf"/>
</dbReference>
<dbReference type="GO" id="GO:0005506">
    <property type="term" value="F:iron ion binding"/>
    <property type="evidence" value="ECO:0007669"/>
    <property type="project" value="InterPro"/>
</dbReference>
<reference evidence="11 12" key="1">
    <citation type="journal article" date="2010" name="Proc. Natl. Acad. Sci. U.S.A.">
        <title>Insights into evolution of multicellular fungi from the assembled chromosomes of the mushroom Coprinopsis cinerea (Coprinus cinereus).</title>
        <authorList>
            <person name="Stajich J.E."/>
            <person name="Wilke S.K."/>
            <person name="Ahren D."/>
            <person name="Au C.H."/>
            <person name="Birren B.W."/>
            <person name="Borodovsky M."/>
            <person name="Burns C."/>
            <person name="Canback B."/>
            <person name="Casselton L.A."/>
            <person name="Cheng C.K."/>
            <person name="Deng J."/>
            <person name="Dietrich F.S."/>
            <person name="Fargo D.C."/>
            <person name="Farman M.L."/>
            <person name="Gathman A.C."/>
            <person name="Goldberg J."/>
            <person name="Guigo R."/>
            <person name="Hoegger P.J."/>
            <person name="Hooker J.B."/>
            <person name="Huggins A."/>
            <person name="James T.Y."/>
            <person name="Kamada T."/>
            <person name="Kilaru S."/>
            <person name="Kodira C."/>
            <person name="Kues U."/>
            <person name="Kupfer D."/>
            <person name="Kwan H.S."/>
            <person name="Lomsadze A."/>
            <person name="Li W."/>
            <person name="Lilly W.W."/>
            <person name="Ma L.J."/>
            <person name="Mackey A.J."/>
            <person name="Manning G."/>
            <person name="Martin F."/>
            <person name="Muraguchi H."/>
            <person name="Natvig D.O."/>
            <person name="Palmerini H."/>
            <person name="Ramesh M.A."/>
            <person name="Rehmeyer C.J."/>
            <person name="Roe B.A."/>
            <person name="Shenoy N."/>
            <person name="Stanke M."/>
            <person name="Ter-Hovhannisyan V."/>
            <person name="Tunlid A."/>
            <person name="Velagapudi R."/>
            <person name="Vision T.J."/>
            <person name="Zeng Q."/>
            <person name="Zolan M.E."/>
            <person name="Pukkila P.J."/>
        </authorList>
    </citation>
    <scope>NUCLEOTIDE SEQUENCE [LARGE SCALE GENOMIC DNA]</scope>
    <source>
        <strain evidence="12">Okayama-7 / 130 / ATCC MYA-4618 / FGSC 9003</strain>
    </source>
</reference>
<dbReference type="Gene3D" id="1.10.630.10">
    <property type="entry name" value="Cytochrome P450"/>
    <property type="match status" value="1"/>
</dbReference>
<keyword evidence="4 9" id="KW-0349">Heme</keyword>
<dbReference type="PRINTS" id="PR00463">
    <property type="entry name" value="EP450I"/>
</dbReference>
<dbReference type="AlphaFoldDB" id="A8NDS9"/>
<dbReference type="InterPro" id="IPR001128">
    <property type="entry name" value="Cyt_P450"/>
</dbReference>
<keyword evidence="8 10" id="KW-0503">Monooxygenase</keyword>
<dbReference type="RefSeq" id="XP_001832850.2">
    <property type="nucleotide sequence ID" value="XM_001832798.2"/>
</dbReference>
<dbReference type="EMBL" id="AACS02000002">
    <property type="protein sequence ID" value="EAU89003.2"/>
    <property type="molecule type" value="Genomic_DNA"/>
</dbReference>
<comment type="cofactor">
    <cofactor evidence="1 9">
        <name>heme</name>
        <dbReference type="ChEBI" id="CHEBI:30413"/>
    </cofactor>
</comment>
<evidence type="ECO:0000313" key="11">
    <source>
        <dbReference type="EMBL" id="EAU89003.2"/>
    </source>
</evidence>
<protein>
    <submittedName>
        <fullName evidence="11">Cytochrome P450</fullName>
    </submittedName>
</protein>
<evidence type="ECO:0000256" key="8">
    <source>
        <dbReference type="ARBA" id="ARBA00023033"/>
    </source>
</evidence>
<evidence type="ECO:0000256" key="6">
    <source>
        <dbReference type="ARBA" id="ARBA00023002"/>
    </source>
</evidence>
<comment type="pathway">
    <text evidence="2">Secondary metabolite biosynthesis.</text>
</comment>
<comment type="similarity">
    <text evidence="3 10">Belongs to the cytochrome P450 family.</text>
</comment>
<proteinExistence type="inferred from homology"/>
<evidence type="ECO:0000256" key="5">
    <source>
        <dbReference type="ARBA" id="ARBA00022723"/>
    </source>
</evidence>
<dbReference type="OrthoDB" id="2789670at2759"/>
<dbReference type="InterPro" id="IPR002401">
    <property type="entry name" value="Cyt_P450_E_grp-I"/>
</dbReference>
<dbReference type="GO" id="GO:0016705">
    <property type="term" value="F:oxidoreductase activity, acting on paired donors, with incorporation or reduction of molecular oxygen"/>
    <property type="evidence" value="ECO:0007669"/>
    <property type="project" value="InterPro"/>
</dbReference>
<evidence type="ECO:0000256" key="4">
    <source>
        <dbReference type="ARBA" id="ARBA00022617"/>
    </source>
</evidence>
<dbReference type="OMA" id="LACITIH"/>
<evidence type="ECO:0000256" key="1">
    <source>
        <dbReference type="ARBA" id="ARBA00001971"/>
    </source>
</evidence>
<dbReference type="InParanoid" id="A8NDS9"/>
<sequence length="492" mass="55520">MSKPSLATLSEYRWAIAAVALVGTLALKSTLNKRKRNPRGLPPPPGPKGLPLLDNLLQIPQENAWKVYNEWRKEYGDIIYLEALGQPIMILNSLEDCVALFDKRATNYSDRAEIPAVDMMSLTWSFALMSYGASWRSHRRAFHQFLNHTQVPQYRPVLEQETRMFLQRLLQDPKEFMEDIRYLFGSIIMRISYGVSDFNYNKSLIIDGENLIEGFAELVVPGRLLVNNFPALRHVPDWFPGTGWKRELARLRQLSKRKDGSDKEEYPSIAKGLLDKIRTSNLSPAEALEQETIGRNTAALSYIAGADTSVSSAQALFFALVTHPHVQARAQAELESVIGKDRLPKPEDVERLPYIQAIVKETGRWHVIVPFAIPHLSREDDEYKGYFIPAGTVVMPNSWAILHDPETFPDPFTFKPERYLTPDGELDTSMLDPEVAAFGYGRRICPGRHLSNESLALMAASVLSVFDLAPPKNEKGEPMEIKLETLADSLVA</sequence>
<accession>A8NDS9</accession>
<evidence type="ECO:0000256" key="7">
    <source>
        <dbReference type="ARBA" id="ARBA00023004"/>
    </source>
</evidence>
<dbReference type="eggNOG" id="KOG0156">
    <property type="taxonomic scope" value="Eukaryota"/>
</dbReference>
<keyword evidence="7 9" id="KW-0408">Iron</keyword>
<dbReference type="PROSITE" id="PS00086">
    <property type="entry name" value="CYTOCHROME_P450"/>
    <property type="match status" value="1"/>
</dbReference>
<dbReference type="CDD" id="cd11065">
    <property type="entry name" value="CYP64-like"/>
    <property type="match status" value="1"/>
</dbReference>
<dbReference type="VEuPathDB" id="FungiDB:CC1G_10699"/>
<evidence type="ECO:0000313" key="12">
    <source>
        <dbReference type="Proteomes" id="UP000001861"/>
    </source>
</evidence>
<keyword evidence="12" id="KW-1185">Reference proteome</keyword>
<keyword evidence="6 10" id="KW-0560">Oxidoreductase</keyword>
<dbReference type="InterPro" id="IPR050364">
    <property type="entry name" value="Cytochrome_P450_fung"/>
</dbReference>
<gene>
    <name evidence="11" type="ORF">CC1G_10699</name>
</gene>
<dbReference type="KEGG" id="cci:CC1G_10699"/>
<feature type="binding site" description="axial binding residue" evidence="9">
    <location>
        <position position="445"/>
    </location>
    <ligand>
        <name>heme</name>
        <dbReference type="ChEBI" id="CHEBI:30413"/>
    </ligand>
    <ligandPart>
        <name>Fe</name>
        <dbReference type="ChEBI" id="CHEBI:18248"/>
    </ligandPart>
</feature>
<name>A8NDS9_COPC7</name>
<evidence type="ECO:0000256" key="10">
    <source>
        <dbReference type="RuleBase" id="RU000461"/>
    </source>
</evidence>
<evidence type="ECO:0000256" key="3">
    <source>
        <dbReference type="ARBA" id="ARBA00010617"/>
    </source>
</evidence>
<dbReference type="PANTHER" id="PTHR46300:SF7">
    <property type="entry name" value="P450, PUTATIVE (EUROFUNG)-RELATED"/>
    <property type="match status" value="1"/>
</dbReference>
<dbReference type="HOGENOM" id="CLU_001570_2_3_1"/>
<evidence type="ECO:0000256" key="9">
    <source>
        <dbReference type="PIRSR" id="PIRSR602401-1"/>
    </source>
</evidence>
<dbReference type="SUPFAM" id="SSF48264">
    <property type="entry name" value="Cytochrome P450"/>
    <property type="match status" value="1"/>
</dbReference>
<comment type="caution">
    <text evidence="11">The sequence shown here is derived from an EMBL/GenBank/DDBJ whole genome shotgun (WGS) entry which is preliminary data.</text>
</comment>
<dbReference type="GeneID" id="6009341"/>
<evidence type="ECO:0000256" key="2">
    <source>
        <dbReference type="ARBA" id="ARBA00005179"/>
    </source>
</evidence>
<keyword evidence="5 9" id="KW-0479">Metal-binding</keyword>
<dbReference type="Proteomes" id="UP000001861">
    <property type="component" value="Unassembled WGS sequence"/>
</dbReference>